<gene>
    <name evidence="3" type="ORF">PoMZ_06102</name>
</gene>
<feature type="chain" id="PRO_5020212835" description="Cell wall glycosyl hydrolase YteR" evidence="2">
    <location>
        <begin position="17"/>
        <end position="380"/>
    </location>
</feature>
<dbReference type="InterPro" id="IPR010905">
    <property type="entry name" value="Glyco_hydro_88"/>
</dbReference>
<feature type="signal peptide" evidence="2">
    <location>
        <begin position="1"/>
        <end position="16"/>
    </location>
</feature>
<accession>A0A4P7NPV0</accession>
<keyword evidence="1" id="KW-0378">Hydrolase</keyword>
<dbReference type="AlphaFoldDB" id="A0A4P7NPV0"/>
<name>A0A4P7NPV0_PYROR</name>
<keyword evidence="2" id="KW-0732">Signal</keyword>
<protein>
    <recommendedName>
        <fullName evidence="5">Cell wall glycosyl hydrolase YteR</fullName>
    </recommendedName>
</protein>
<dbReference type="PANTHER" id="PTHR33886:SF9">
    <property type="entry name" value="UNSATURATED RHAMNOGALACTURONAN HYDROLASE (EUROFUNG)"/>
    <property type="match status" value="1"/>
</dbReference>
<dbReference type="Proteomes" id="UP000294847">
    <property type="component" value="Chromosome 6"/>
</dbReference>
<evidence type="ECO:0000256" key="2">
    <source>
        <dbReference type="SAM" id="SignalP"/>
    </source>
</evidence>
<sequence>MKTIYLAALVLGLASASPQSNLARMADTFIRIGVRKVFYYNEATLYTAFEAAYNLTGNSTLVSWYRDQIDDAVVLPDGTIRDWRLDYYSLDDYRIGNNLLWWYQRTGDAKYRTAADTIRRQLDRHPRTPSGGFWHRAPVYEDQMWLDGIFMADSFYARWTALFDGGNTTAWDDVARQFDNIESRTRNQTTGLLVHGYDEAKRAVWADPVTGAAPLVWGRAVGWYFLALTEVIPLMPAAHPGRERLVRYFVTLAEGLKKAQDRGSGGWWLVMSEPYPGREGNYLESSAAAMFTAGLLRGMKLGLLETRKFRCTADRAYQHLVERFVTEGEDGTITWEGTVQVGSLSGNGTYEYYISIPVVRNDARGGGAFMLASYEMATLK</sequence>
<dbReference type="InterPro" id="IPR052043">
    <property type="entry name" value="PolySaccharide_Degr_Enz"/>
</dbReference>
<evidence type="ECO:0000313" key="3">
    <source>
        <dbReference type="EMBL" id="QBZ64405.1"/>
    </source>
</evidence>
<organism evidence="3 4">
    <name type="scientific">Pyricularia oryzae</name>
    <name type="common">Rice blast fungus</name>
    <name type="synonym">Magnaporthe oryzae</name>
    <dbReference type="NCBI Taxonomy" id="318829"/>
    <lineage>
        <taxon>Eukaryota</taxon>
        <taxon>Fungi</taxon>
        <taxon>Dikarya</taxon>
        <taxon>Ascomycota</taxon>
        <taxon>Pezizomycotina</taxon>
        <taxon>Sordariomycetes</taxon>
        <taxon>Sordariomycetidae</taxon>
        <taxon>Magnaporthales</taxon>
        <taxon>Pyriculariaceae</taxon>
        <taxon>Pyricularia</taxon>
    </lineage>
</organism>
<dbReference type="InterPro" id="IPR012341">
    <property type="entry name" value="6hp_glycosidase-like_sf"/>
</dbReference>
<evidence type="ECO:0000313" key="4">
    <source>
        <dbReference type="Proteomes" id="UP000294847"/>
    </source>
</evidence>
<dbReference type="GO" id="GO:0005975">
    <property type="term" value="P:carbohydrate metabolic process"/>
    <property type="evidence" value="ECO:0007669"/>
    <property type="project" value="InterPro"/>
</dbReference>
<dbReference type="PANTHER" id="PTHR33886">
    <property type="entry name" value="UNSATURATED RHAMNOGALACTURONAN HYDROLASE (EUROFUNG)"/>
    <property type="match status" value="1"/>
</dbReference>
<dbReference type="EMBL" id="CP034209">
    <property type="protein sequence ID" value="QBZ64405.1"/>
    <property type="molecule type" value="Genomic_DNA"/>
</dbReference>
<reference evidence="3 4" key="1">
    <citation type="journal article" date="2019" name="Mol. Biol. Evol.">
        <title>Blast fungal genomes show frequent chromosomal changes, gene gains and losses, and effector gene turnover.</title>
        <authorList>
            <person name="Gomez Luciano L.B."/>
            <person name="Jason Tsai I."/>
            <person name="Chuma I."/>
            <person name="Tosa Y."/>
            <person name="Chen Y.H."/>
            <person name="Li J.Y."/>
            <person name="Li M.Y."/>
            <person name="Jade Lu M.Y."/>
            <person name="Nakayashiki H."/>
            <person name="Li W.H."/>
        </authorList>
    </citation>
    <scope>NUCLEOTIDE SEQUENCE [LARGE SCALE GENOMIC DNA]</scope>
    <source>
        <strain evidence="3">MZ5-1-6</strain>
    </source>
</reference>
<dbReference type="GO" id="GO:0016787">
    <property type="term" value="F:hydrolase activity"/>
    <property type="evidence" value="ECO:0007669"/>
    <property type="project" value="UniProtKB-KW"/>
</dbReference>
<dbReference type="SUPFAM" id="SSF48208">
    <property type="entry name" value="Six-hairpin glycosidases"/>
    <property type="match status" value="1"/>
</dbReference>
<dbReference type="InterPro" id="IPR008928">
    <property type="entry name" value="6-hairpin_glycosidase_sf"/>
</dbReference>
<evidence type="ECO:0000256" key="1">
    <source>
        <dbReference type="ARBA" id="ARBA00022801"/>
    </source>
</evidence>
<dbReference type="Pfam" id="PF07470">
    <property type="entry name" value="Glyco_hydro_88"/>
    <property type="match status" value="1"/>
</dbReference>
<proteinExistence type="predicted"/>
<dbReference type="Gene3D" id="1.50.10.10">
    <property type="match status" value="1"/>
</dbReference>
<evidence type="ECO:0008006" key="5">
    <source>
        <dbReference type="Google" id="ProtNLM"/>
    </source>
</evidence>